<dbReference type="EMBL" id="AJIL01005459">
    <property type="protein sequence ID" value="KNE87421.1"/>
    <property type="molecule type" value="Genomic_DNA"/>
</dbReference>
<evidence type="ECO:0000313" key="1">
    <source>
        <dbReference type="EMBL" id="KNE87421.1"/>
    </source>
</evidence>
<dbReference type="Proteomes" id="UP000054564">
    <property type="component" value="Unassembled WGS sequence"/>
</dbReference>
<dbReference type="AlphaFoldDB" id="A0A0L0UK70"/>
<comment type="caution">
    <text evidence="1">The sequence shown here is derived from an EMBL/GenBank/DDBJ whole genome shotgun (WGS) entry which is preliminary data.</text>
</comment>
<name>A0A0L0UK70_9BASI</name>
<organism evidence="1 2">
    <name type="scientific">Puccinia striiformis f. sp. tritici PST-78</name>
    <dbReference type="NCBI Taxonomy" id="1165861"/>
    <lineage>
        <taxon>Eukaryota</taxon>
        <taxon>Fungi</taxon>
        <taxon>Dikarya</taxon>
        <taxon>Basidiomycota</taxon>
        <taxon>Pucciniomycotina</taxon>
        <taxon>Pucciniomycetes</taxon>
        <taxon>Pucciniales</taxon>
        <taxon>Pucciniaceae</taxon>
        <taxon>Puccinia</taxon>
    </lineage>
</organism>
<feature type="non-terminal residue" evidence="1">
    <location>
        <position position="61"/>
    </location>
</feature>
<keyword evidence="2" id="KW-1185">Reference proteome</keyword>
<evidence type="ECO:0008006" key="3">
    <source>
        <dbReference type="Google" id="ProtNLM"/>
    </source>
</evidence>
<dbReference type="SUPFAM" id="SSF56219">
    <property type="entry name" value="DNase I-like"/>
    <property type="match status" value="1"/>
</dbReference>
<dbReference type="Gene3D" id="3.60.10.10">
    <property type="entry name" value="Endonuclease/exonuclease/phosphatase"/>
    <property type="match status" value="1"/>
</dbReference>
<accession>A0A0L0UK70</accession>
<protein>
    <recommendedName>
        <fullName evidence="3">Endonuclease/exonuclease/phosphatase domain-containing protein</fullName>
    </recommendedName>
</protein>
<sequence length="61" mass="6924">MIGTWNIRTLSDPSKLAQVAKEMDKYNLDILGLAETRWIGSGEEKLQNGHHFMYSGNNTNK</sequence>
<evidence type="ECO:0000313" key="2">
    <source>
        <dbReference type="Proteomes" id="UP000054564"/>
    </source>
</evidence>
<proteinExistence type="predicted"/>
<gene>
    <name evidence="1" type="ORF">PSTG_19194</name>
</gene>
<dbReference type="InterPro" id="IPR036691">
    <property type="entry name" value="Endo/exonu/phosph_ase_sf"/>
</dbReference>
<reference evidence="2" key="1">
    <citation type="submission" date="2014-03" db="EMBL/GenBank/DDBJ databases">
        <title>The Genome Sequence of Puccinia striiformis f. sp. tritici PST-78.</title>
        <authorList>
            <consortium name="The Broad Institute Genome Sequencing Platform"/>
            <person name="Cuomo C."/>
            <person name="Hulbert S."/>
            <person name="Chen X."/>
            <person name="Walker B."/>
            <person name="Young S.K."/>
            <person name="Zeng Q."/>
            <person name="Gargeya S."/>
            <person name="Fitzgerald M."/>
            <person name="Haas B."/>
            <person name="Abouelleil A."/>
            <person name="Alvarado L."/>
            <person name="Arachchi H.M."/>
            <person name="Berlin A.M."/>
            <person name="Chapman S.B."/>
            <person name="Goldberg J."/>
            <person name="Griggs A."/>
            <person name="Gujja S."/>
            <person name="Hansen M."/>
            <person name="Howarth C."/>
            <person name="Imamovic A."/>
            <person name="Larimer J."/>
            <person name="McCowan C."/>
            <person name="Montmayeur A."/>
            <person name="Murphy C."/>
            <person name="Neiman D."/>
            <person name="Pearson M."/>
            <person name="Priest M."/>
            <person name="Roberts A."/>
            <person name="Saif S."/>
            <person name="Shea T."/>
            <person name="Sisk P."/>
            <person name="Sykes S."/>
            <person name="Wortman J."/>
            <person name="Nusbaum C."/>
            <person name="Birren B."/>
        </authorList>
    </citation>
    <scope>NUCLEOTIDE SEQUENCE [LARGE SCALE GENOMIC DNA]</scope>
    <source>
        <strain evidence="2">race PST-78</strain>
    </source>
</reference>